<name>Q2R433_ORYSJ</name>
<reference evidence="1" key="3">
    <citation type="submission" date="2006-01" db="EMBL/GenBank/DDBJ databases">
        <authorList>
            <person name="Buell R."/>
        </authorList>
    </citation>
    <scope>NUCLEOTIDE SEQUENCE</scope>
</reference>
<protein>
    <submittedName>
        <fullName evidence="1">Uncharacterized protein</fullName>
    </submittedName>
</protein>
<sequence>METRFQESGSRMNQRYMEYIVQINGGQTSRPWLTNSEAQLCHRAPFFLGKLIEVD</sequence>
<gene>
    <name evidence="1" type="ordered locus">LOC_Os11g29860</name>
</gene>
<accession>Q2R433</accession>
<dbReference type="EMBL" id="DP000010">
    <property type="protein sequence ID" value="ABA93816.1"/>
    <property type="molecule type" value="Genomic_DNA"/>
</dbReference>
<reference evidence="1" key="1">
    <citation type="journal article" date="2005" name="BMC Biol.">
        <title>The sequence of rice chromosomes 11 and 12, rich in disease resistance genes and recent gene duplications.</title>
        <authorList>
            <consortium name="The rice chromosomes 11 and 12 sequencing consortia"/>
        </authorList>
    </citation>
    <scope>NUCLEOTIDE SEQUENCE [LARGE SCALE GENOMIC DNA]</scope>
</reference>
<reference evidence="1" key="2">
    <citation type="submission" date="2005-04" db="EMBL/GenBank/DDBJ databases">
        <authorList>
            <person name="Buell C.R."/>
            <person name="Wing R.A."/>
            <person name="McCombie W.A."/>
            <person name="Ouyang S."/>
        </authorList>
    </citation>
    <scope>NUCLEOTIDE SEQUENCE</scope>
</reference>
<proteinExistence type="predicted"/>
<organism evidence="1">
    <name type="scientific">Oryza sativa subsp. japonica</name>
    <name type="common">Rice</name>
    <dbReference type="NCBI Taxonomy" id="39947"/>
    <lineage>
        <taxon>Eukaryota</taxon>
        <taxon>Viridiplantae</taxon>
        <taxon>Streptophyta</taxon>
        <taxon>Embryophyta</taxon>
        <taxon>Tracheophyta</taxon>
        <taxon>Spermatophyta</taxon>
        <taxon>Magnoliopsida</taxon>
        <taxon>Liliopsida</taxon>
        <taxon>Poales</taxon>
        <taxon>Poaceae</taxon>
        <taxon>BOP clade</taxon>
        <taxon>Oryzoideae</taxon>
        <taxon>Oryzeae</taxon>
        <taxon>Oryzinae</taxon>
        <taxon>Oryza</taxon>
        <taxon>Oryza sativa</taxon>
    </lineage>
</organism>
<evidence type="ECO:0000313" key="1">
    <source>
        <dbReference type="EMBL" id="ABA93816.1"/>
    </source>
</evidence>
<dbReference type="AlphaFoldDB" id="Q2R433"/>